<dbReference type="EMBL" id="PEZK01000029">
    <property type="protein sequence ID" value="PIU02090.1"/>
    <property type="molecule type" value="Genomic_DNA"/>
</dbReference>
<feature type="signal peptide" evidence="1">
    <location>
        <begin position="1"/>
        <end position="26"/>
    </location>
</feature>
<dbReference type="AlphaFoldDB" id="A0A2M6XAI3"/>
<evidence type="ECO:0008006" key="6">
    <source>
        <dbReference type="Google" id="ProtNLM"/>
    </source>
</evidence>
<evidence type="ECO:0000313" key="5">
    <source>
        <dbReference type="Proteomes" id="UP000231214"/>
    </source>
</evidence>
<dbReference type="InterPro" id="IPR035328">
    <property type="entry name" value="DUF3048_C"/>
</dbReference>
<keyword evidence="1" id="KW-0732">Signal</keyword>
<gene>
    <name evidence="4" type="ORF">COT66_02040</name>
</gene>
<evidence type="ECO:0000313" key="4">
    <source>
        <dbReference type="EMBL" id="PIU02090.1"/>
    </source>
</evidence>
<reference evidence="5" key="1">
    <citation type="submission" date="2017-09" db="EMBL/GenBank/DDBJ databases">
        <title>Depth-based differentiation of microbial function through sediment-hosted aquifers and enrichment of novel symbionts in the deep terrestrial subsurface.</title>
        <authorList>
            <person name="Probst A.J."/>
            <person name="Ladd B."/>
            <person name="Jarett J.K."/>
            <person name="Geller-Mcgrath D.E."/>
            <person name="Sieber C.M.K."/>
            <person name="Emerson J.B."/>
            <person name="Anantharaman K."/>
            <person name="Thomas B.C."/>
            <person name="Malmstrom R."/>
            <person name="Stieglmeier M."/>
            <person name="Klingl A."/>
            <person name="Woyke T."/>
            <person name="Ryan C.M."/>
            <person name="Banfield J.F."/>
        </authorList>
    </citation>
    <scope>NUCLEOTIDE SEQUENCE [LARGE SCALE GENOMIC DNA]</scope>
</reference>
<dbReference type="Gene3D" id="3.50.90.10">
    <property type="entry name" value="YerB-like"/>
    <property type="match status" value="1"/>
</dbReference>
<dbReference type="InterPro" id="IPR023158">
    <property type="entry name" value="YerB-like_sf"/>
</dbReference>
<dbReference type="Pfam" id="PF17479">
    <property type="entry name" value="DUF3048_C"/>
    <property type="match status" value="1"/>
</dbReference>
<evidence type="ECO:0000259" key="2">
    <source>
        <dbReference type="Pfam" id="PF11258"/>
    </source>
</evidence>
<accession>A0A2M6XAI3</accession>
<evidence type="ECO:0000259" key="3">
    <source>
        <dbReference type="Pfam" id="PF17479"/>
    </source>
</evidence>
<feature type="domain" description="DUF3048" evidence="2">
    <location>
        <begin position="78"/>
        <end position="237"/>
    </location>
</feature>
<dbReference type="SUPFAM" id="SSF159774">
    <property type="entry name" value="YerB-like"/>
    <property type="match status" value="1"/>
</dbReference>
<dbReference type="Pfam" id="PF11258">
    <property type="entry name" value="DUF3048"/>
    <property type="match status" value="1"/>
</dbReference>
<organism evidence="4 5">
    <name type="scientific">Candidatus Shapirobacteria bacterium CG09_land_8_20_14_0_10_49_15</name>
    <dbReference type="NCBI Taxonomy" id="1974482"/>
    <lineage>
        <taxon>Bacteria</taxon>
        <taxon>Candidatus Shapironibacteriota</taxon>
    </lineage>
</organism>
<dbReference type="InterPro" id="IPR021416">
    <property type="entry name" value="DUF3048_N"/>
</dbReference>
<proteinExistence type="predicted"/>
<dbReference type="Proteomes" id="UP000231214">
    <property type="component" value="Unassembled WGS sequence"/>
</dbReference>
<name>A0A2M6XAI3_9BACT</name>
<sequence length="396" mass="43802">MKTNKRLFTILGALLLFLASTGVTYAAFRFSHLTGNAGPLSSTEISSGRDQIDLSAPKTAACPLNGGMFTEAERAIWEARRPMAVMIENHTDARPQSGLASADVVYEAVAEGGITRFLAVFYCGAAAADVLAAPIRSARVYFVNFASEYGAAPVFVHVGGANGFGENSDTPSRARAVELLEAIGWRFRGGNDFDTTFDMGFPAMWRDYERLGRPAATEHTYVGSTDKLWAEAQQRGFGAEHDGEVWSDAFVAWPFKDDASTNDRGGTNSIKFNFWSGYQDFVVNWQYDQAKNNYLRSTGGQSHQDLNNDQQLIAKTVVVQLVREEGPLDHNKHMFYTVIGKGQALIFQDGQVTKGTWQKTDRQSRTKFLDSRGQPIEFNRGPIWIEVVPATQEVEY</sequence>
<feature type="chain" id="PRO_5014701811" description="DUF3048 domain-containing protein" evidence="1">
    <location>
        <begin position="27"/>
        <end position="396"/>
    </location>
</feature>
<comment type="caution">
    <text evidence="4">The sequence shown here is derived from an EMBL/GenBank/DDBJ whole genome shotgun (WGS) entry which is preliminary data.</text>
</comment>
<protein>
    <recommendedName>
        <fullName evidence="6">DUF3048 domain-containing protein</fullName>
    </recommendedName>
</protein>
<evidence type="ECO:0000256" key="1">
    <source>
        <dbReference type="SAM" id="SignalP"/>
    </source>
</evidence>
<feature type="domain" description="DUF3048" evidence="3">
    <location>
        <begin position="278"/>
        <end position="385"/>
    </location>
</feature>